<dbReference type="OrthoDB" id="1431247at2759"/>
<evidence type="ECO:0000313" key="6">
    <source>
        <dbReference type="EMBL" id="EDP51767.1"/>
    </source>
</evidence>
<dbReference type="SUPFAM" id="SSF49764">
    <property type="entry name" value="HSP20-like chaperones"/>
    <property type="match status" value="1"/>
</dbReference>
<dbReference type="InterPro" id="IPR008978">
    <property type="entry name" value="HSP20-like_chaperone"/>
</dbReference>
<accession>B0Y0M6</accession>
<dbReference type="PROSITE" id="PS51203">
    <property type="entry name" value="CS"/>
    <property type="match status" value="1"/>
</dbReference>
<feature type="domain" description="SHSP" evidence="4">
    <location>
        <begin position="85"/>
        <end position="201"/>
    </location>
</feature>
<dbReference type="EMBL" id="DS499597">
    <property type="protein sequence ID" value="EDP51767.1"/>
    <property type="molecule type" value="Genomic_DNA"/>
</dbReference>
<dbReference type="PROSITE" id="PS01031">
    <property type="entry name" value="SHSP"/>
    <property type="match status" value="1"/>
</dbReference>
<keyword evidence="1 6" id="KW-0346">Stress response</keyword>
<comment type="similarity">
    <text evidence="2 3">Belongs to the small heat shock protein (HSP20) family.</text>
</comment>
<dbReference type="CDD" id="cd06464">
    <property type="entry name" value="ACD_sHsps-like"/>
    <property type="match status" value="1"/>
</dbReference>
<name>B0Y0M6_ASPFC</name>
<evidence type="ECO:0000259" key="5">
    <source>
        <dbReference type="PROSITE" id="PS51203"/>
    </source>
</evidence>
<dbReference type="Pfam" id="PF00011">
    <property type="entry name" value="HSP20"/>
    <property type="match status" value="1"/>
</dbReference>
<dbReference type="InterPro" id="IPR002068">
    <property type="entry name" value="A-crystallin/Hsp20_dom"/>
</dbReference>
<evidence type="ECO:0000256" key="1">
    <source>
        <dbReference type="ARBA" id="ARBA00023016"/>
    </source>
</evidence>
<dbReference type="Gene3D" id="2.60.40.790">
    <property type="match status" value="1"/>
</dbReference>
<keyword evidence="7" id="KW-1185">Reference proteome</keyword>
<dbReference type="PANTHER" id="PTHR11527">
    <property type="entry name" value="HEAT-SHOCK PROTEIN 20 FAMILY MEMBER"/>
    <property type="match status" value="1"/>
</dbReference>
<sequence>MLSRDDKVKTQNQTNMYSRKLLNFPLRHFATRTPILRSARPHQPWQTRTMSLMQRGQRHPGAGFPSLSRALTDLESFLSRPVGSHDLLGQYPRFDVRETKDSYRLDGELPGVDKKDIDIELSDDNVLTIKGRSERESTSEDPDQSWWCSERSVGEFRRSFRFPDSVDREGIDASLKDGVLSITVPKTAESSVSKRIDIKSE</sequence>
<dbReference type="InterPro" id="IPR007052">
    <property type="entry name" value="CS_dom"/>
</dbReference>
<evidence type="ECO:0000256" key="2">
    <source>
        <dbReference type="PROSITE-ProRule" id="PRU00285"/>
    </source>
</evidence>
<proteinExistence type="inferred from homology"/>
<evidence type="ECO:0000313" key="7">
    <source>
        <dbReference type="Proteomes" id="UP000001699"/>
    </source>
</evidence>
<dbReference type="Proteomes" id="UP000001699">
    <property type="component" value="Unassembled WGS sequence"/>
</dbReference>
<organism evidence="6 7">
    <name type="scientific">Aspergillus fumigatus (strain CBS 144.89 / FGSC A1163 / CEA10)</name>
    <name type="common">Neosartorya fumigata</name>
    <dbReference type="NCBI Taxonomy" id="451804"/>
    <lineage>
        <taxon>Eukaryota</taxon>
        <taxon>Fungi</taxon>
        <taxon>Dikarya</taxon>
        <taxon>Ascomycota</taxon>
        <taxon>Pezizomycotina</taxon>
        <taxon>Eurotiomycetes</taxon>
        <taxon>Eurotiomycetidae</taxon>
        <taxon>Eurotiales</taxon>
        <taxon>Aspergillaceae</taxon>
        <taxon>Aspergillus</taxon>
        <taxon>Aspergillus subgen. Fumigati</taxon>
    </lineage>
</organism>
<reference evidence="6 7" key="1">
    <citation type="journal article" date="2008" name="PLoS Genet.">
        <title>Genomic islands in the pathogenic filamentous fungus Aspergillus fumigatus.</title>
        <authorList>
            <person name="Fedorova N.D."/>
            <person name="Khaldi N."/>
            <person name="Joardar V.S."/>
            <person name="Maiti R."/>
            <person name="Amedeo P."/>
            <person name="Anderson M.J."/>
            <person name="Crabtree J."/>
            <person name="Silva J.C."/>
            <person name="Badger J.H."/>
            <person name="Albarraq A."/>
            <person name="Angiuoli S."/>
            <person name="Bussey H."/>
            <person name="Bowyer P."/>
            <person name="Cotty P.J."/>
            <person name="Dyer P.S."/>
            <person name="Egan A."/>
            <person name="Galens K."/>
            <person name="Fraser-Liggett C.M."/>
            <person name="Haas B.J."/>
            <person name="Inman J.M."/>
            <person name="Kent R."/>
            <person name="Lemieux S."/>
            <person name="Malavazi I."/>
            <person name="Orvis J."/>
            <person name="Roemer T."/>
            <person name="Ronning C.M."/>
            <person name="Sundaram J.P."/>
            <person name="Sutton G."/>
            <person name="Turner G."/>
            <person name="Venter J.C."/>
            <person name="White O.R."/>
            <person name="Whitty B.R."/>
            <person name="Youngman P."/>
            <person name="Wolfe K.H."/>
            <person name="Goldman G.H."/>
            <person name="Wortman J.R."/>
            <person name="Jiang B."/>
            <person name="Denning D.W."/>
            <person name="Nierman W.C."/>
        </authorList>
    </citation>
    <scope>NUCLEOTIDE SEQUENCE [LARGE SCALE GENOMIC DNA]</scope>
    <source>
        <strain evidence="7">CBS 144.89 / FGSC A1163 / CEA10</strain>
    </source>
</reference>
<gene>
    <name evidence="6" type="ORF">AFUB_057850</name>
</gene>
<dbReference type="AlphaFoldDB" id="B0Y0M6"/>
<evidence type="ECO:0000259" key="4">
    <source>
        <dbReference type="PROSITE" id="PS01031"/>
    </source>
</evidence>
<protein>
    <submittedName>
        <fullName evidence="6">Heat shock protein Hsp20/Hsp26, putative</fullName>
    </submittedName>
</protein>
<dbReference type="InterPro" id="IPR031107">
    <property type="entry name" value="Small_HSP"/>
</dbReference>
<feature type="domain" description="CS" evidence="5">
    <location>
        <begin position="89"/>
        <end position="197"/>
    </location>
</feature>
<evidence type="ECO:0000256" key="3">
    <source>
        <dbReference type="RuleBase" id="RU003616"/>
    </source>
</evidence>
<dbReference type="PhylomeDB" id="B0Y0M6"/>
<dbReference type="HOGENOM" id="CLU_046737_1_1_1"/>